<accession>A0ACB9ZPQ6</accession>
<proteinExistence type="predicted"/>
<keyword evidence="2" id="KW-1185">Reference proteome</keyword>
<protein>
    <submittedName>
        <fullName evidence="1">Uncharacterized protein</fullName>
    </submittedName>
</protein>
<evidence type="ECO:0000313" key="1">
    <source>
        <dbReference type="EMBL" id="KAI5648415.1"/>
    </source>
</evidence>
<gene>
    <name evidence="1" type="ORF">M9H77_34420</name>
</gene>
<reference evidence="2" key="1">
    <citation type="journal article" date="2023" name="Nat. Plants">
        <title>Single-cell RNA sequencing provides a high-resolution roadmap for understanding the multicellular compartmentation of specialized metabolism.</title>
        <authorList>
            <person name="Sun S."/>
            <person name="Shen X."/>
            <person name="Li Y."/>
            <person name="Li Y."/>
            <person name="Wang S."/>
            <person name="Li R."/>
            <person name="Zhang H."/>
            <person name="Shen G."/>
            <person name="Guo B."/>
            <person name="Wei J."/>
            <person name="Xu J."/>
            <person name="St-Pierre B."/>
            <person name="Chen S."/>
            <person name="Sun C."/>
        </authorList>
    </citation>
    <scope>NUCLEOTIDE SEQUENCE [LARGE SCALE GENOMIC DNA]</scope>
</reference>
<evidence type="ECO:0000313" key="2">
    <source>
        <dbReference type="Proteomes" id="UP001060085"/>
    </source>
</evidence>
<organism evidence="1 2">
    <name type="scientific">Catharanthus roseus</name>
    <name type="common">Madagascar periwinkle</name>
    <name type="synonym">Vinca rosea</name>
    <dbReference type="NCBI Taxonomy" id="4058"/>
    <lineage>
        <taxon>Eukaryota</taxon>
        <taxon>Viridiplantae</taxon>
        <taxon>Streptophyta</taxon>
        <taxon>Embryophyta</taxon>
        <taxon>Tracheophyta</taxon>
        <taxon>Spermatophyta</taxon>
        <taxon>Magnoliopsida</taxon>
        <taxon>eudicotyledons</taxon>
        <taxon>Gunneridae</taxon>
        <taxon>Pentapetalae</taxon>
        <taxon>asterids</taxon>
        <taxon>lamiids</taxon>
        <taxon>Gentianales</taxon>
        <taxon>Apocynaceae</taxon>
        <taxon>Rauvolfioideae</taxon>
        <taxon>Vinceae</taxon>
        <taxon>Catharanthinae</taxon>
        <taxon>Catharanthus</taxon>
    </lineage>
</organism>
<dbReference type="Proteomes" id="UP001060085">
    <property type="component" value="Linkage Group LG08"/>
</dbReference>
<dbReference type="EMBL" id="CM044708">
    <property type="protein sequence ID" value="KAI5648415.1"/>
    <property type="molecule type" value="Genomic_DNA"/>
</dbReference>
<comment type="caution">
    <text evidence="1">The sequence shown here is derived from an EMBL/GenBank/DDBJ whole genome shotgun (WGS) entry which is preliminary data.</text>
</comment>
<name>A0ACB9ZPQ6_CATRO</name>
<sequence length="281" mass="32980">MLTEEGTIEMETLPIGVKRVLVTSLLLLKLSIIFLTIIMGPMKELMIHMIIVSIVLMMFIKVGISSLKTCENTLSKITTYASFPIYFHQYWEETENCVHPFPTRIFDKSLRTEMKSREHKVTTYNPREGIYMVKSPIRVSSTGNVYTLRINNKFCSCGKWQTYTLPCSHVLAMCRENGSRTDTYVPEIYSQQIYRTYQANFHPILSENFWRDVPFSLTFYPPNMKNERGRKQGKRFQGEMDYRNPDSPPRCGRCRMPGHNRKIVINPDRAMYKFDIFLKLF</sequence>